<evidence type="ECO:0000256" key="5">
    <source>
        <dbReference type="ARBA" id="ARBA00022552"/>
    </source>
</evidence>
<comment type="similarity">
    <text evidence="2">Belongs to the polyribonucleotide nucleotidyltransferase family.</text>
</comment>
<evidence type="ECO:0000259" key="19">
    <source>
        <dbReference type="PROSITE" id="PS50126"/>
    </source>
</evidence>
<dbReference type="GO" id="GO:0000958">
    <property type="term" value="P:mitochondrial mRNA catabolic process"/>
    <property type="evidence" value="ECO:0007669"/>
    <property type="project" value="TreeGrafter"/>
</dbReference>
<dbReference type="InterPro" id="IPR020568">
    <property type="entry name" value="Ribosomal_Su5_D2-typ_SF"/>
</dbReference>
<dbReference type="FunCoup" id="A0A2G5EE49">
    <property type="interactions" value="954"/>
</dbReference>
<dbReference type="GO" id="GO:0004654">
    <property type="term" value="F:polyribonucleotide nucleotidyltransferase activity"/>
    <property type="evidence" value="ECO:0007669"/>
    <property type="project" value="UniProtKB-EC"/>
</dbReference>
<dbReference type="AlphaFoldDB" id="A0A2G5EE49"/>
<feature type="compositionally biased region" description="Polar residues" evidence="18">
    <location>
        <begin position="894"/>
        <end position="907"/>
    </location>
</feature>
<feature type="compositionally biased region" description="Low complexity" evidence="18">
    <location>
        <begin position="35"/>
        <end position="46"/>
    </location>
</feature>
<name>A0A2G5EE49_AQUCA</name>
<dbReference type="FunFam" id="3.30.230.70:FF:000013">
    <property type="entry name" value="Polyribonucleotide nucleotidyltransferase"/>
    <property type="match status" value="1"/>
</dbReference>
<dbReference type="InterPro" id="IPR027408">
    <property type="entry name" value="PNPase/RNase_PH_dom_sf"/>
</dbReference>
<keyword evidence="9" id="KW-0819">tRNA processing</keyword>
<dbReference type="GO" id="GO:0006364">
    <property type="term" value="P:rRNA processing"/>
    <property type="evidence" value="ECO:0007669"/>
    <property type="project" value="UniProtKB-KW"/>
</dbReference>
<dbReference type="GO" id="GO:0006397">
    <property type="term" value="P:mRNA processing"/>
    <property type="evidence" value="ECO:0007669"/>
    <property type="project" value="UniProtKB-KW"/>
</dbReference>
<keyword evidence="4" id="KW-0150">Chloroplast</keyword>
<dbReference type="InterPro" id="IPR003029">
    <property type="entry name" value="S1_domain"/>
</dbReference>
<keyword evidence="21" id="KW-1185">Reference proteome</keyword>
<dbReference type="Gene3D" id="3.30.1370.10">
    <property type="entry name" value="K Homology domain, type 1"/>
    <property type="match status" value="1"/>
</dbReference>
<dbReference type="Gene3D" id="3.30.230.70">
    <property type="entry name" value="GHMP Kinase, N-terminal domain"/>
    <property type="match status" value="2"/>
</dbReference>
<keyword evidence="6" id="KW-0934">Plastid</keyword>
<dbReference type="NCBIfam" id="NF008805">
    <property type="entry name" value="PRK11824.1"/>
    <property type="match status" value="1"/>
</dbReference>
<dbReference type="FunFam" id="3.30.230.70:FF:000001">
    <property type="entry name" value="Polyribonucleotide nucleotidyltransferase"/>
    <property type="match status" value="1"/>
</dbReference>
<evidence type="ECO:0000256" key="7">
    <source>
        <dbReference type="ARBA" id="ARBA00022664"/>
    </source>
</evidence>
<dbReference type="Proteomes" id="UP000230069">
    <property type="component" value="Unassembled WGS sequence"/>
</dbReference>
<dbReference type="Pfam" id="PF03725">
    <property type="entry name" value="RNase_PH_C"/>
    <property type="match status" value="1"/>
</dbReference>
<dbReference type="Pfam" id="PF00013">
    <property type="entry name" value="KH_1"/>
    <property type="match status" value="1"/>
</dbReference>
<keyword evidence="12" id="KW-0378">Hydrolase</keyword>
<feature type="region of interest" description="Disordered" evidence="18">
    <location>
        <begin position="821"/>
        <end position="907"/>
    </location>
</feature>
<evidence type="ECO:0000256" key="15">
    <source>
        <dbReference type="ARBA" id="ARBA00022946"/>
    </source>
</evidence>
<feature type="compositionally biased region" description="Basic residues" evidence="18">
    <location>
        <begin position="47"/>
        <end position="56"/>
    </location>
</feature>
<gene>
    <name evidence="20" type="ORF">AQUCO_00900549v1</name>
</gene>
<dbReference type="SUPFAM" id="SSF55666">
    <property type="entry name" value="Ribonuclease PH domain 2-like"/>
    <property type="match status" value="2"/>
</dbReference>
<evidence type="ECO:0000256" key="4">
    <source>
        <dbReference type="ARBA" id="ARBA00022528"/>
    </source>
</evidence>
<dbReference type="GO" id="GO:0005829">
    <property type="term" value="C:cytosol"/>
    <property type="evidence" value="ECO:0007669"/>
    <property type="project" value="TreeGrafter"/>
</dbReference>
<evidence type="ECO:0000313" key="20">
    <source>
        <dbReference type="EMBL" id="PIA54045.1"/>
    </source>
</evidence>
<feature type="region of interest" description="Disordered" evidence="18">
    <location>
        <begin position="35"/>
        <end position="71"/>
    </location>
</feature>
<dbReference type="CDD" id="cd02393">
    <property type="entry name" value="KH-I_PNPase"/>
    <property type="match status" value="1"/>
</dbReference>
<evidence type="ECO:0000256" key="12">
    <source>
        <dbReference type="ARBA" id="ARBA00022801"/>
    </source>
</evidence>
<dbReference type="NCBIfam" id="TIGR03591">
    <property type="entry name" value="polynuc_phos"/>
    <property type="match status" value="1"/>
</dbReference>
<evidence type="ECO:0000256" key="1">
    <source>
        <dbReference type="ARBA" id="ARBA00004229"/>
    </source>
</evidence>
<dbReference type="InterPro" id="IPR001247">
    <property type="entry name" value="ExoRNase_PH_dom1"/>
</dbReference>
<evidence type="ECO:0000256" key="2">
    <source>
        <dbReference type="ARBA" id="ARBA00007404"/>
    </source>
</evidence>
<reference evidence="20 21" key="1">
    <citation type="submission" date="2017-09" db="EMBL/GenBank/DDBJ databases">
        <title>WGS assembly of Aquilegia coerulea Goldsmith.</title>
        <authorList>
            <person name="Hodges S."/>
            <person name="Kramer E."/>
            <person name="Nordborg M."/>
            <person name="Tomkins J."/>
            <person name="Borevitz J."/>
            <person name="Derieg N."/>
            <person name="Yan J."/>
            <person name="Mihaltcheva S."/>
            <person name="Hayes R.D."/>
            <person name="Rokhsar D."/>
        </authorList>
    </citation>
    <scope>NUCLEOTIDE SEQUENCE [LARGE SCALE GENOMIC DNA]</scope>
    <source>
        <strain evidence="21">cv. Goldsmith</strain>
    </source>
</reference>
<evidence type="ECO:0000256" key="17">
    <source>
        <dbReference type="PROSITE-ProRule" id="PRU00117"/>
    </source>
</evidence>
<dbReference type="InterPro" id="IPR036612">
    <property type="entry name" value="KH_dom_type_1_sf"/>
</dbReference>
<dbReference type="FunFam" id="2.40.50.140:FF:000158">
    <property type="entry name" value="Polyribonucleotide nucleotidyltransferase 1, chloroplastic"/>
    <property type="match status" value="1"/>
</dbReference>
<organism evidence="20 21">
    <name type="scientific">Aquilegia coerulea</name>
    <name type="common">Rocky mountain columbine</name>
    <dbReference type="NCBI Taxonomy" id="218851"/>
    <lineage>
        <taxon>Eukaryota</taxon>
        <taxon>Viridiplantae</taxon>
        <taxon>Streptophyta</taxon>
        <taxon>Embryophyta</taxon>
        <taxon>Tracheophyta</taxon>
        <taxon>Spermatophyta</taxon>
        <taxon>Magnoliopsida</taxon>
        <taxon>Ranunculales</taxon>
        <taxon>Ranunculaceae</taxon>
        <taxon>Thalictroideae</taxon>
        <taxon>Aquilegia</taxon>
    </lineage>
</organism>
<dbReference type="CDD" id="cd04472">
    <property type="entry name" value="S1_PNPase"/>
    <property type="match status" value="1"/>
</dbReference>
<accession>A0A2G5EE49</accession>
<comment type="subcellular location">
    <subcellularLocation>
        <location evidence="1">Plastid</location>
        <location evidence="1">Chloroplast</location>
    </subcellularLocation>
</comment>
<dbReference type="GO" id="GO:0009570">
    <property type="term" value="C:chloroplast stroma"/>
    <property type="evidence" value="ECO:0007669"/>
    <property type="project" value="TreeGrafter"/>
</dbReference>
<keyword evidence="10" id="KW-0548">Nucleotidyltransferase</keyword>
<evidence type="ECO:0000256" key="14">
    <source>
        <dbReference type="ARBA" id="ARBA00022884"/>
    </source>
</evidence>
<sequence length="907" mass="98605">MLANPRFNGSCSSAPSPLLNSFRIQNLFFSYSPSLRRSKNSSISSRSSRRIQVRSLKKPEDSQAFSDSLDGSPFTSQPYSVKIPVGDRHILVETGLIGRQASGSVTVTDGETIIYTSVCLSDVPSEPSDFYPMSVNYQERFSAAGRTSGGFFKREGRAKDHEVLICRLIDRPLRPTMMKGFYHDTQILSWVLSYDGLHSPDALAVTAAGIAVALSEVPSTKTVAGVRIGLVGDRFIVNPTTKEMEESELDLMLAGTDNAILMIEGYCDFLPEEKLLQAVEVGHNAVKAICHEVDALVKKCGKPKMLEAIKLPPPELYRHVEEIAGSELVKALQIRSKIPRRKALSLLEEKVITILTEKGYVSKDEISVASEMVPEVYEDEDEDEVVILDGEVDEGDVHIKPALRKAVPLLFAEVDVKLVFKEVTSKFLRKRIVEGGKRSDGRTPTGIRLINGRCGLLPRAHGSALFTRGETQSLAVVTLGNKQMAQRVDNLVDVDEFKRFYLQYTFPPSCVGEVGRVGAPSRREIGHGMLAERALEPILPSEDDFPYTIRVESTITESNGSSSMASICGGFLALQDAGVPLKCSIAGIAMGLVLDTQEFGGDGTPLILSDITGSEDASGDMDFKVAGNENGVTAFQMDIKVGGVTLPIMQQALLQAREGRKLILGKMLNCSPPPSKRLSKYAPLIHVMKVMADKVNIIIGSGGKKIRSIIEETGADSIEIQDDGVVKITAKDLTILEKSRAIIASLTMVPSVGEIYRDCEIKAIAPFGAFVEIAPGREGLCHISELTTDWVAKAEDAVKVGDRVDVKIIEINEKGQLRLSRRALLPEPSPEKTSVKPQTSSPTKDTGSSHNAKASSTRIPSPGNNLHSDEKLVKKVVRSAGDPGYINKERQKNSSRAVSTLSGKDEK</sequence>
<proteinExistence type="inferred from homology"/>
<dbReference type="EMBL" id="KZ305026">
    <property type="protein sequence ID" value="PIA54046.1"/>
    <property type="molecule type" value="Genomic_DNA"/>
</dbReference>
<keyword evidence="5" id="KW-0698">rRNA processing</keyword>
<evidence type="ECO:0000256" key="10">
    <source>
        <dbReference type="ARBA" id="ARBA00022695"/>
    </source>
</evidence>
<keyword evidence="15" id="KW-0809">Transit peptide</keyword>
<dbReference type="InterPro" id="IPR012162">
    <property type="entry name" value="PNPase"/>
</dbReference>
<dbReference type="SMART" id="SM00316">
    <property type="entry name" value="S1"/>
    <property type="match status" value="1"/>
</dbReference>
<dbReference type="STRING" id="218851.A0A2G5EE49"/>
<keyword evidence="14 17" id="KW-0694">RNA-binding</keyword>
<dbReference type="InterPro" id="IPR004088">
    <property type="entry name" value="KH_dom_type_1"/>
</dbReference>
<keyword evidence="13" id="KW-0269">Exonuclease</keyword>
<protein>
    <recommendedName>
        <fullName evidence="3">polyribonucleotide nucleotidyltransferase</fullName>
        <ecNumber evidence="3">2.7.7.8</ecNumber>
    </recommendedName>
    <alternativeName>
        <fullName evidence="16">Polynucleotide phosphorylase 1</fullName>
    </alternativeName>
</protein>
<feature type="compositionally biased region" description="Polar residues" evidence="18">
    <location>
        <begin position="835"/>
        <end position="866"/>
    </location>
</feature>
<dbReference type="GO" id="GO:0008033">
    <property type="term" value="P:tRNA processing"/>
    <property type="evidence" value="ECO:0007669"/>
    <property type="project" value="UniProtKB-KW"/>
</dbReference>
<dbReference type="SUPFAM" id="SSF50249">
    <property type="entry name" value="Nucleic acid-binding proteins"/>
    <property type="match status" value="1"/>
</dbReference>
<evidence type="ECO:0000256" key="18">
    <source>
        <dbReference type="SAM" id="MobiDB-lite"/>
    </source>
</evidence>
<dbReference type="Pfam" id="PF00575">
    <property type="entry name" value="S1"/>
    <property type="match status" value="1"/>
</dbReference>
<keyword evidence="8" id="KW-0808">Transferase</keyword>
<dbReference type="GO" id="GO:0000175">
    <property type="term" value="F:3'-5'-RNA exonuclease activity"/>
    <property type="evidence" value="ECO:0007669"/>
    <property type="project" value="UniProtKB-ARBA"/>
</dbReference>
<dbReference type="PANTHER" id="PTHR11252">
    <property type="entry name" value="POLYRIBONUCLEOTIDE NUCLEOTIDYLTRANSFERASE"/>
    <property type="match status" value="1"/>
</dbReference>
<dbReference type="EC" id="2.7.7.8" evidence="3"/>
<dbReference type="GO" id="GO:0000965">
    <property type="term" value="P:mitochondrial RNA 3'-end processing"/>
    <property type="evidence" value="ECO:0007669"/>
    <property type="project" value="TreeGrafter"/>
</dbReference>
<evidence type="ECO:0000256" key="9">
    <source>
        <dbReference type="ARBA" id="ARBA00022694"/>
    </source>
</evidence>
<dbReference type="GO" id="GO:0005739">
    <property type="term" value="C:mitochondrion"/>
    <property type="evidence" value="ECO:0007669"/>
    <property type="project" value="TreeGrafter"/>
</dbReference>
<dbReference type="PROSITE" id="PS50084">
    <property type="entry name" value="KH_TYPE_1"/>
    <property type="match status" value="1"/>
</dbReference>
<dbReference type="PROSITE" id="PS50126">
    <property type="entry name" value="S1"/>
    <property type="match status" value="1"/>
</dbReference>
<evidence type="ECO:0000256" key="13">
    <source>
        <dbReference type="ARBA" id="ARBA00022839"/>
    </source>
</evidence>
<feature type="domain" description="S1 motif" evidence="19">
    <location>
        <begin position="753"/>
        <end position="822"/>
    </location>
</feature>
<dbReference type="HAMAP" id="MF_01595">
    <property type="entry name" value="PNPase"/>
    <property type="match status" value="1"/>
</dbReference>
<dbReference type="SMART" id="SM00322">
    <property type="entry name" value="KH"/>
    <property type="match status" value="1"/>
</dbReference>
<keyword evidence="11" id="KW-0540">Nuclease</keyword>
<keyword evidence="7" id="KW-0507">mRNA processing</keyword>
<dbReference type="InterPro" id="IPR036345">
    <property type="entry name" value="ExoRNase_PH_dom2_sf"/>
</dbReference>
<evidence type="ECO:0000256" key="11">
    <source>
        <dbReference type="ARBA" id="ARBA00022722"/>
    </source>
</evidence>
<evidence type="ECO:0000313" key="21">
    <source>
        <dbReference type="Proteomes" id="UP000230069"/>
    </source>
</evidence>
<dbReference type="PANTHER" id="PTHR11252:SF0">
    <property type="entry name" value="POLYRIBONUCLEOTIDE NUCLEOTIDYLTRANSFERASE 1, MITOCHONDRIAL"/>
    <property type="match status" value="1"/>
</dbReference>
<dbReference type="CDD" id="cd11364">
    <property type="entry name" value="RNase_PH_PNPase_2"/>
    <property type="match status" value="1"/>
</dbReference>
<evidence type="ECO:0000256" key="8">
    <source>
        <dbReference type="ARBA" id="ARBA00022679"/>
    </source>
</evidence>
<dbReference type="Pfam" id="PF01138">
    <property type="entry name" value="RNase_PH"/>
    <property type="match status" value="2"/>
</dbReference>
<dbReference type="FunFam" id="3.30.1370.10:FF:000001">
    <property type="entry name" value="Polyribonucleotide nucleotidyltransferase"/>
    <property type="match status" value="1"/>
</dbReference>
<dbReference type="EMBL" id="KZ305026">
    <property type="protein sequence ID" value="PIA54045.1"/>
    <property type="molecule type" value="Genomic_DNA"/>
</dbReference>
<dbReference type="InterPro" id="IPR012340">
    <property type="entry name" value="NA-bd_OB-fold"/>
</dbReference>
<evidence type="ECO:0000256" key="3">
    <source>
        <dbReference type="ARBA" id="ARBA00012416"/>
    </source>
</evidence>
<dbReference type="Gene3D" id="2.40.50.140">
    <property type="entry name" value="Nucleic acid-binding proteins"/>
    <property type="match status" value="1"/>
</dbReference>
<dbReference type="InterPro" id="IPR004087">
    <property type="entry name" value="KH_dom"/>
</dbReference>
<dbReference type="SUPFAM" id="SSF54211">
    <property type="entry name" value="Ribosomal protein S5 domain 2-like"/>
    <property type="match status" value="2"/>
</dbReference>
<dbReference type="InterPro" id="IPR015847">
    <property type="entry name" value="ExoRNase_PH_dom2"/>
</dbReference>
<dbReference type="SUPFAM" id="SSF54791">
    <property type="entry name" value="Eukaryotic type KH-domain (KH-domain type I)"/>
    <property type="match status" value="1"/>
</dbReference>
<dbReference type="OrthoDB" id="437922at2759"/>
<dbReference type="GO" id="GO:0003723">
    <property type="term" value="F:RNA binding"/>
    <property type="evidence" value="ECO:0007669"/>
    <property type="project" value="UniProtKB-UniRule"/>
</dbReference>
<evidence type="ECO:0000256" key="16">
    <source>
        <dbReference type="ARBA" id="ARBA00031451"/>
    </source>
</evidence>
<evidence type="ECO:0000256" key="6">
    <source>
        <dbReference type="ARBA" id="ARBA00022640"/>
    </source>
</evidence>